<dbReference type="PANTHER" id="PTHR43580">
    <property type="entry name" value="OXIDOREDUCTASE GLYR1-RELATED"/>
    <property type="match status" value="1"/>
</dbReference>
<dbReference type="STRING" id="393003.SAMN05660461_1215"/>
<dbReference type="EMBL" id="FUZZ01000001">
    <property type="protein sequence ID" value="SKC98538.1"/>
    <property type="molecule type" value="Genomic_DNA"/>
</dbReference>
<feature type="domain" description="6-phosphogluconate dehydrogenase NADP-binding" evidence="2">
    <location>
        <begin position="7"/>
        <end position="163"/>
    </location>
</feature>
<dbReference type="SUPFAM" id="SSF51735">
    <property type="entry name" value="NAD(P)-binding Rossmann-fold domains"/>
    <property type="match status" value="1"/>
</dbReference>
<organism evidence="4 5">
    <name type="scientific">Chitinophaga ginsengisegetis</name>
    <dbReference type="NCBI Taxonomy" id="393003"/>
    <lineage>
        <taxon>Bacteria</taxon>
        <taxon>Pseudomonadati</taxon>
        <taxon>Bacteroidota</taxon>
        <taxon>Chitinophagia</taxon>
        <taxon>Chitinophagales</taxon>
        <taxon>Chitinophagaceae</taxon>
        <taxon>Chitinophaga</taxon>
    </lineage>
</organism>
<protein>
    <submittedName>
        <fullName evidence="4">3-hydroxyisobutyrate dehydrogenase</fullName>
    </submittedName>
</protein>
<accession>A0A1T5NEI7</accession>
<dbReference type="InterPro" id="IPR036291">
    <property type="entry name" value="NAD(P)-bd_dom_sf"/>
</dbReference>
<dbReference type="GO" id="GO:0050661">
    <property type="term" value="F:NADP binding"/>
    <property type="evidence" value="ECO:0007669"/>
    <property type="project" value="InterPro"/>
</dbReference>
<dbReference type="AlphaFoldDB" id="A0A1T5NEI7"/>
<dbReference type="Gene3D" id="3.40.50.720">
    <property type="entry name" value="NAD(P)-binding Rossmann-like Domain"/>
    <property type="match status" value="1"/>
</dbReference>
<evidence type="ECO:0000259" key="2">
    <source>
        <dbReference type="Pfam" id="PF03446"/>
    </source>
</evidence>
<feature type="domain" description="NADPH-dependent reductive aminase-like C-terminal" evidence="3">
    <location>
        <begin position="166"/>
        <end position="290"/>
    </location>
</feature>
<dbReference type="InterPro" id="IPR006115">
    <property type="entry name" value="6PGDH_NADP-bd"/>
</dbReference>
<dbReference type="Gene3D" id="1.10.1040.10">
    <property type="entry name" value="N-(1-d-carboxylethyl)-l-norvaline Dehydrogenase, domain 2"/>
    <property type="match status" value="1"/>
</dbReference>
<dbReference type="Pfam" id="PF03446">
    <property type="entry name" value="NAD_binding_2"/>
    <property type="match status" value="1"/>
</dbReference>
<dbReference type="PANTHER" id="PTHR43580:SF2">
    <property type="entry name" value="CYTOKINE-LIKE NUCLEAR FACTOR N-PAC"/>
    <property type="match status" value="1"/>
</dbReference>
<dbReference type="PIRSF" id="PIRSF000103">
    <property type="entry name" value="HIBADH"/>
    <property type="match status" value="1"/>
</dbReference>
<name>A0A1T5NEI7_9BACT</name>
<dbReference type="InterPro" id="IPR015815">
    <property type="entry name" value="HIBADH-related"/>
</dbReference>
<evidence type="ECO:0000256" key="1">
    <source>
        <dbReference type="ARBA" id="ARBA00023002"/>
    </source>
</evidence>
<evidence type="ECO:0000313" key="5">
    <source>
        <dbReference type="Proteomes" id="UP000190166"/>
    </source>
</evidence>
<dbReference type="InterPro" id="IPR013328">
    <property type="entry name" value="6PGD_dom2"/>
</dbReference>
<proteinExistence type="predicted"/>
<evidence type="ECO:0000313" key="4">
    <source>
        <dbReference type="EMBL" id="SKC98538.1"/>
    </source>
</evidence>
<evidence type="ECO:0000259" key="3">
    <source>
        <dbReference type="Pfam" id="PF21761"/>
    </source>
</evidence>
<dbReference type="InterPro" id="IPR048666">
    <property type="entry name" value="RedAm-like_C"/>
</dbReference>
<keyword evidence="1" id="KW-0560">Oxidoreductase</keyword>
<sequence>MTTNKSVSVIGLGPMGFVLARTLLDNGYHVTVWNRSAEKAAPLVADGAVLAADPAAAILASPVIITCLNNYDTTRNILSMPEAAAALSGRLLLELTTGTPQDARTAEAWVQELGAHYLDGALLATPRQIGKADTPIFLSGQIAAFEKGEAILKVLGGNLMYMGAAAGAAAAWDLAILSSLFGLVTGFLQGARIFESEKLDVNALGDMINNIAPVLGEMVRHEGAVISTNNFTHPESSLKTCAVSIALMVKQAAESGIPGEVPAFILNLMNKGIKAGYGEEQLGALIKAMR</sequence>
<dbReference type="RefSeq" id="WP_079468493.1">
    <property type="nucleotide sequence ID" value="NZ_FUZZ01000001.1"/>
</dbReference>
<dbReference type="Proteomes" id="UP000190166">
    <property type="component" value="Unassembled WGS sequence"/>
</dbReference>
<keyword evidence="5" id="KW-1185">Reference proteome</keyword>
<dbReference type="Pfam" id="PF21761">
    <property type="entry name" value="RedAm-like_C"/>
    <property type="match status" value="1"/>
</dbReference>
<dbReference type="GO" id="GO:0016491">
    <property type="term" value="F:oxidoreductase activity"/>
    <property type="evidence" value="ECO:0007669"/>
    <property type="project" value="UniProtKB-KW"/>
</dbReference>
<dbReference type="InterPro" id="IPR051265">
    <property type="entry name" value="HIBADH-related_NP60_sf"/>
</dbReference>
<gene>
    <name evidence="4" type="ORF">SAMN05660461_1215</name>
</gene>
<reference evidence="4 5" key="1">
    <citation type="submission" date="2017-02" db="EMBL/GenBank/DDBJ databases">
        <authorList>
            <person name="Peterson S.W."/>
        </authorList>
    </citation>
    <scope>NUCLEOTIDE SEQUENCE [LARGE SCALE GENOMIC DNA]</scope>
    <source>
        <strain evidence="4 5">DSM 18108</strain>
    </source>
</reference>